<keyword evidence="2" id="KW-1185">Reference proteome</keyword>
<organism evidence="1 2">
    <name type="scientific">Hermetia illucens</name>
    <name type="common">Black soldier fly</name>
    <dbReference type="NCBI Taxonomy" id="343691"/>
    <lineage>
        <taxon>Eukaryota</taxon>
        <taxon>Metazoa</taxon>
        <taxon>Ecdysozoa</taxon>
        <taxon>Arthropoda</taxon>
        <taxon>Hexapoda</taxon>
        <taxon>Insecta</taxon>
        <taxon>Pterygota</taxon>
        <taxon>Neoptera</taxon>
        <taxon>Endopterygota</taxon>
        <taxon>Diptera</taxon>
        <taxon>Brachycera</taxon>
        <taxon>Stratiomyomorpha</taxon>
        <taxon>Stratiomyidae</taxon>
        <taxon>Hermetiinae</taxon>
        <taxon>Hermetia</taxon>
    </lineage>
</organism>
<evidence type="ECO:0000313" key="2">
    <source>
        <dbReference type="Proteomes" id="UP000594454"/>
    </source>
</evidence>
<proteinExistence type="predicted"/>
<dbReference type="EMBL" id="LR899013">
    <property type="protein sequence ID" value="CAD7090373.1"/>
    <property type="molecule type" value="Genomic_DNA"/>
</dbReference>
<dbReference type="InParanoid" id="A0A7R8V0G0"/>
<accession>A0A7R8V0G0</accession>
<protein>
    <submittedName>
        <fullName evidence="1">Uncharacterized protein</fullName>
    </submittedName>
</protein>
<dbReference type="Proteomes" id="UP000594454">
    <property type="component" value="Chromosome 5"/>
</dbReference>
<gene>
    <name evidence="1" type="ORF">HERILL_LOCUS12859</name>
</gene>
<reference evidence="1 2" key="1">
    <citation type="submission" date="2020-11" db="EMBL/GenBank/DDBJ databases">
        <authorList>
            <person name="Wallbank WR R."/>
            <person name="Pardo Diaz C."/>
            <person name="Kozak K."/>
            <person name="Martin S."/>
            <person name="Jiggins C."/>
            <person name="Moest M."/>
            <person name="Warren A I."/>
            <person name="Generalovic N T."/>
            <person name="Byers J.R.P. K."/>
            <person name="Montejo-Kovacevich G."/>
            <person name="Yen C E."/>
        </authorList>
    </citation>
    <scope>NUCLEOTIDE SEQUENCE [LARGE SCALE GENOMIC DNA]</scope>
</reference>
<name>A0A7R8V0G0_HERIL</name>
<sequence length="296" mass="34819">MVEEAPNFVEEDPLNYDLRFDDFIEHLTSRPNFKYNYYQMWIREILVDWAAEIATSDLFDPESAPDILPMWMNYIIEKLRSTQFEEFSKFCMSLQKDIYSFYLVHESEEWKCFRKEVVEKILQDESAENGDENVSIEDASQQTDEFVYEQGIDEQYQLFTDQFNYLIGLVEKALSTGFKYQVFKLAFGKIQQRVAKPIYAPYSLQFPKKYKPRIDTEIFKIAKTQSLDLMEHNHFLTASGEDSEEDDHRKTEEDLGSISQPISFIMPLSSAFNVNDEFWKAQKVQDGSSDVVKNTP</sequence>
<dbReference type="AlphaFoldDB" id="A0A7R8V0G0"/>
<evidence type="ECO:0000313" key="1">
    <source>
        <dbReference type="EMBL" id="CAD7090373.1"/>
    </source>
</evidence>